<proteinExistence type="predicted"/>
<reference evidence="2 3" key="1">
    <citation type="submission" date="2021-03" db="EMBL/GenBank/DDBJ databases">
        <title>Sequencing the genomes of 1000 actinobacteria strains.</title>
        <authorList>
            <person name="Klenk H.-P."/>
        </authorList>
    </citation>
    <scope>NUCLEOTIDE SEQUENCE [LARGE SCALE GENOMIC DNA]</scope>
    <source>
        <strain evidence="2 3">DSM 46670</strain>
    </source>
</reference>
<protein>
    <recommendedName>
        <fullName evidence="1">Septum formation-related domain-containing protein</fullName>
    </recommendedName>
</protein>
<organism evidence="2 3">
    <name type="scientific">Kibdelosporangium banguiense</name>
    <dbReference type="NCBI Taxonomy" id="1365924"/>
    <lineage>
        <taxon>Bacteria</taxon>
        <taxon>Bacillati</taxon>
        <taxon>Actinomycetota</taxon>
        <taxon>Actinomycetes</taxon>
        <taxon>Pseudonocardiales</taxon>
        <taxon>Pseudonocardiaceae</taxon>
        <taxon>Kibdelosporangium</taxon>
    </lineage>
</organism>
<gene>
    <name evidence="2" type="ORF">JOF56_002051</name>
</gene>
<dbReference type="Pfam" id="PF13845">
    <property type="entry name" value="Septum_form"/>
    <property type="match status" value="1"/>
</dbReference>
<evidence type="ECO:0000313" key="3">
    <source>
        <dbReference type="Proteomes" id="UP001519332"/>
    </source>
</evidence>
<evidence type="ECO:0000259" key="1">
    <source>
        <dbReference type="Pfam" id="PF13845"/>
    </source>
</evidence>
<dbReference type="Proteomes" id="UP001519332">
    <property type="component" value="Unassembled WGS sequence"/>
</dbReference>
<dbReference type="EMBL" id="JAGINW010000001">
    <property type="protein sequence ID" value="MBP2321666.1"/>
    <property type="molecule type" value="Genomic_DNA"/>
</dbReference>
<feature type="domain" description="Septum formation-related" evidence="1">
    <location>
        <begin position="65"/>
        <end position="282"/>
    </location>
</feature>
<comment type="caution">
    <text evidence="2">The sequence shown here is derived from an EMBL/GenBank/DDBJ whole genome shotgun (WGS) entry which is preliminary data.</text>
</comment>
<keyword evidence="3" id="KW-1185">Reference proteome</keyword>
<dbReference type="RefSeq" id="WP_209636670.1">
    <property type="nucleotide sequence ID" value="NZ_JAGINW010000001.1"/>
</dbReference>
<dbReference type="InterPro" id="IPR026004">
    <property type="entry name" value="Septum_form"/>
</dbReference>
<accession>A0ABS4TBF9</accession>
<name>A0ABS4TBF9_9PSEU</name>
<evidence type="ECO:0000313" key="2">
    <source>
        <dbReference type="EMBL" id="MBP2321666.1"/>
    </source>
</evidence>
<sequence length="317" mass="33481">MSANAQWFRSRNRTLSTRLVMAGGFVGALLVLTLSMVFSWPVKVTASAGDQAAENLKAAFAAPPGSCLNWAPDGSDMRQTPCETPHLFEVTGDVDIAAEYNASAPSPTDEAWREIAKKRCTDGAAAYLGGKLDPFGKYSVGALKPSNEQWRDGDRKFRCGLQRAAPSGKALVPTKNSAKNQNQSDVYDAGTCLALVDKNVGDPIECTKAHAYEIVGVIDLGETFKDGGFPLEEQQQTAMLDQCPKLAADYSGGLNLADKKLTLTWDTRKQESWDAGSKLAVCKVGAPLPDNSGLAPVTGSIKSAAAAVPPTPTTPGG</sequence>